<proteinExistence type="inferred from homology"/>
<dbReference type="GO" id="GO:0055085">
    <property type="term" value="P:transmembrane transport"/>
    <property type="evidence" value="ECO:0007669"/>
    <property type="project" value="InterPro"/>
</dbReference>
<evidence type="ECO:0000256" key="7">
    <source>
        <dbReference type="RuleBase" id="RU363032"/>
    </source>
</evidence>
<feature type="transmembrane region" description="Helical" evidence="7">
    <location>
        <begin position="297"/>
        <end position="327"/>
    </location>
</feature>
<evidence type="ECO:0000256" key="5">
    <source>
        <dbReference type="ARBA" id="ARBA00022989"/>
    </source>
</evidence>
<dbReference type="Pfam" id="PF00528">
    <property type="entry name" value="BPD_transp_1"/>
    <property type="match status" value="1"/>
</dbReference>
<dbReference type="InterPro" id="IPR025966">
    <property type="entry name" value="OppC_N"/>
</dbReference>
<dbReference type="GO" id="GO:0005886">
    <property type="term" value="C:plasma membrane"/>
    <property type="evidence" value="ECO:0007669"/>
    <property type="project" value="UniProtKB-SubCell"/>
</dbReference>
<evidence type="ECO:0000256" key="3">
    <source>
        <dbReference type="ARBA" id="ARBA00022475"/>
    </source>
</evidence>
<dbReference type="Gene3D" id="1.10.3720.10">
    <property type="entry name" value="MetI-like"/>
    <property type="match status" value="1"/>
</dbReference>
<comment type="subcellular location">
    <subcellularLocation>
        <location evidence="1 7">Cell membrane</location>
        <topology evidence="1 7">Multi-pass membrane protein</topology>
    </subcellularLocation>
</comment>
<comment type="similarity">
    <text evidence="7">Belongs to the binding-protein-dependent transport system permease family.</text>
</comment>
<reference evidence="9 10" key="1">
    <citation type="submission" date="2019-02" db="EMBL/GenBank/DDBJ databases">
        <title>Deep-cultivation of Planctomycetes and their phenomic and genomic characterization uncovers novel biology.</title>
        <authorList>
            <person name="Wiegand S."/>
            <person name="Jogler M."/>
            <person name="Boedeker C."/>
            <person name="Pinto D."/>
            <person name="Vollmers J."/>
            <person name="Rivas-Marin E."/>
            <person name="Kohn T."/>
            <person name="Peeters S.H."/>
            <person name="Heuer A."/>
            <person name="Rast P."/>
            <person name="Oberbeckmann S."/>
            <person name="Bunk B."/>
            <person name="Jeske O."/>
            <person name="Meyerdierks A."/>
            <person name="Storesund J.E."/>
            <person name="Kallscheuer N."/>
            <person name="Luecker S."/>
            <person name="Lage O.M."/>
            <person name="Pohl T."/>
            <person name="Merkel B.J."/>
            <person name="Hornburger P."/>
            <person name="Mueller R.-W."/>
            <person name="Bruemmer F."/>
            <person name="Labrenz M."/>
            <person name="Spormann A.M."/>
            <person name="Op den Camp H."/>
            <person name="Overmann J."/>
            <person name="Amann R."/>
            <person name="Jetten M.S.M."/>
            <person name="Mascher T."/>
            <person name="Medema M.H."/>
            <person name="Devos D.P."/>
            <person name="Kaster A.-K."/>
            <person name="Ovreas L."/>
            <person name="Rohde M."/>
            <person name="Galperin M.Y."/>
            <person name="Jogler C."/>
        </authorList>
    </citation>
    <scope>NUCLEOTIDE SEQUENCE [LARGE SCALE GENOMIC DNA]</scope>
    <source>
        <strain evidence="9 10">Spa11</strain>
    </source>
</reference>
<feature type="transmembrane region" description="Helical" evidence="7">
    <location>
        <begin position="182"/>
        <end position="206"/>
    </location>
</feature>
<gene>
    <name evidence="9" type="primary">gsiD</name>
    <name evidence="9" type="ORF">Spa11_44060</name>
</gene>
<keyword evidence="3" id="KW-1003">Cell membrane</keyword>
<dbReference type="PANTHER" id="PTHR43386">
    <property type="entry name" value="OLIGOPEPTIDE TRANSPORT SYSTEM PERMEASE PROTEIN APPC"/>
    <property type="match status" value="1"/>
</dbReference>
<feature type="transmembrane region" description="Helical" evidence="7">
    <location>
        <begin position="244"/>
        <end position="262"/>
    </location>
</feature>
<dbReference type="Proteomes" id="UP000316426">
    <property type="component" value="Chromosome"/>
</dbReference>
<dbReference type="KEGG" id="bmei:Spa11_44060"/>
<evidence type="ECO:0000313" key="9">
    <source>
        <dbReference type="EMBL" id="QDV76181.1"/>
    </source>
</evidence>
<dbReference type="AlphaFoldDB" id="A0A518KEG7"/>
<name>A0A518KEG7_9BACT</name>
<evidence type="ECO:0000256" key="2">
    <source>
        <dbReference type="ARBA" id="ARBA00022448"/>
    </source>
</evidence>
<keyword evidence="4 7" id="KW-0812">Transmembrane</keyword>
<keyword evidence="10" id="KW-1185">Reference proteome</keyword>
<dbReference type="InterPro" id="IPR050366">
    <property type="entry name" value="BP-dependent_transpt_permease"/>
</dbReference>
<dbReference type="PROSITE" id="PS50928">
    <property type="entry name" value="ABC_TM1"/>
    <property type="match status" value="1"/>
</dbReference>
<feature type="transmembrane region" description="Helical" evidence="7">
    <location>
        <begin position="347"/>
        <end position="368"/>
    </location>
</feature>
<dbReference type="InterPro" id="IPR000515">
    <property type="entry name" value="MetI-like"/>
</dbReference>
<dbReference type="PANTHER" id="PTHR43386:SF1">
    <property type="entry name" value="D,D-DIPEPTIDE TRANSPORT SYSTEM PERMEASE PROTEIN DDPC-RELATED"/>
    <property type="match status" value="1"/>
</dbReference>
<evidence type="ECO:0000256" key="4">
    <source>
        <dbReference type="ARBA" id="ARBA00022692"/>
    </source>
</evidence>
<evidence type="ECO:0000313" key="10">
    <source>
        <dbReference type="Proteomes" id="UP000316426"/>
    </source>
</evidence>
<dbReference type="EMBL" id="CP036349">
    <property type="protein sequence ID" value="QDV76181.1"/>
    <property type="molecule type" value="Genomic_DNA"/>
</dbReference>
<evidence type="ECO:0000256" key="6">
    <source>
        <dbReference type="ARBA" id="ARBA00023136"/>
    </source>
</evidence>
<evidence type="ECO:0000256" key="1">
    <source>
        <dbReference type="ARBA" id="ARBA00004651"/>
    </source>
</evidence>
<dbReference type="InterPro" id="IPR035906">
    <property type="entry name" value="MetI-like_sf"/>
</dbReference>
<feature type="domain" description="ABC transmembrane type-1" evidence="8">
    <location>
        <begin position="179"/>
        <end position="369"/>
    </location>
</feature>
<dbReference type="Pfam" id="PF12911">
    <property type="entry name" value="OppC_N"/>
    <property type="match status" value="1"/>
</dbReference>
<protein>
    <submittedName>
        <fullName evidence="9">Glutathione transport system permease protein GsiD</fullName>
    </submittedName>
</protein>
<accession>A0A518KEG7</accession>
<dbReference type="RefSeq" id="WP_145116643.1">
    <property type="nucleotide sequence ID" value="NZ_CP036349.1"/>
</dbReference>
<keyword evidence="6 7" id="KW-0472">Membrane</keyword>
<feature type="transmembrane region" description="Helical" evidence="7">
    <location>
        <begin position="218"/>
        <end position="238"/>
    </location>
</feature>
<evidence type="ECO:0000259" key="8">
    <source>
        <dbReference type="PROSITE" id="PS50928"/>
    </source>
</evidence>
<organism evidence="9 10">
    <name type="scientific">Botrimarina mediterranea</name>
    <dbReference type="NCBI Taxonomy" id="2528022"/>
    <lineage>
        <taxon>Bacteria</taxon>
        <taxon>Pseudomonadati</taxon>
        <taxon>Planctomycetota</taxon>
        <taxon>Planctomycetia</taxon>
        <taxon>Pirellulales</taxon>
        <taxon>Lacipirellulaceae</taxon>
        <taxon>Botrimarina</taxon>
    </lineage>
</organism>
<feature type="transmembrane region" description="Helical" evidence="7">
    <location>
        <begin position="31"/>
        <end position="53"/>
    </location>
</feature>
<dbReference type="CDD" id="cd06261">
    <property type="entry name" value="TM_PBP2"/>
    <property type="match status" value="1"/>
</dbReference>
<keyword evidence="5 7" id="KW-1133">Transmembrane helix</keyword>
<dbReference type="SUPFAM" id="SSF161098">
    <property type="entry name" value="MetI-like"/>
    <property type="match status" value="1"/>
</dbReference>
<keyword evidence="2 7" id="KW-0813">Transport</keyword>
<sequence>MVKSPEASKKTAPQSPGYWRQTWRRFRRNRLALVALAYVLVLLVIAVLAPVIVGTKPIVTRYKGDIHFPFLGYYNRGWESTIFRDDRVLNRYPIKLQDNDPESWAVWPLVYQDPYRRVRTQDFAERERDESGERVWRYAEGWEDYEENPSGADGKPSRQNWFGVNQQGFDVFAQMVHGTQTALSVGFIAMGIAAAIGITVGSLAGYFGGWVDIALSRVIELVMCIPALVLILALVALLNKVSNFHLMVVIGITSWTGIARLARGEVMKIKQLEYVTAARALGVPWPRIVLRHVLRNALAPVLVPITFGIASAILIEAGLSYLGFGASPPNPSWGTLLQSGRKAIQEMWWLIVFPGVAIFLTVLAYNLIGEGLQEATDPRLSEAD</sequence>